<evidence type="ECO:0000313" key="1">
    <source>
        <dbReference type="EMBL" id="KLV09653.1"/>
    </source>
</evidence>
<evidence type="ECO:0008006" key="3">
    <source>
        <dbReference type="Google" id="ProtNLM"/>
    </source>
</evidence>
<dbReference type="PROSITE" id="PS51257">
    <property type="entry name" value="PROKAR_LIPOPROTEIN"/>
    <property type="match status" value="1"/>
</dbReference>
<keyword evidence="2" id="KW-1185">Reference proteome</keyword>
<dbReference type="Pfam" id="PF05960">
    <property type="entry name" value="DUF885"/>
    <property type="match status" value="1"/>
</dbReference>
<sequence length="679" mass="76309">MKKHTLHLSPTAFAIAMTLALVGCNDETTIVEQPKDTEQPATQLRSVFDNYQSAIKTLDNTYFGQITDQMASSRQSVDRMYLDKLEQINRDALSDEDKIYYDTFRFDRNIAIRGASLPNPRFGNFDIPITHFYNYIEWNASAAGSKQDSPDAYHKHIQVIREFTAWANNLLSQYSLAITDGAQLPQVLTSRLIDSTAEAMRANGQPYGLLEQGLNDIKATGNGYSAEFIAEYQKAVEDAQASVDEIIAFLGGDYFTSARGSNSASDTNIGWGDLPNGQAWYQWQLDRNSTTGKSAMELNQLGEDLVADAKAEMIRVAQLIVEKRGETIKAKWRNPQDDVIERTFNLVNADNERSINLDEFFDYLNSEQFFYGRDGRTITGTPYAELCKAASEQTACEAALIDYNIFKTDANDVVASYFKPIKTDYTIVPVPKNREKYDGVASYGGNEFNLNTHPDYSLQKWNVSTLLLHEAAPGHHFQNAYSIEYPPADKPDYIKGVWYTAYAEGWALYTEWLGLEMGIYGDLNSEGKPTFVNATGMCKPDLDYTTFQGGIYSDAEECNALQYFGSLNEAQLRNMRLAVDTGIHAKGWSIEQAQNYMNQNSALGDGDIESESFRYAAYVGQAVSYKSGYLVIMEMLELAQSELGSQFDWASFHDQLLKYGDQPMEVVETSIKNWIKTPK</sequence>
<protein>
    <recommendedName>
        <fullName evidence="3">DUF885 domain-containing protein</fullName>
    </recommendedName>
</protein>
<dbReference type="PANTHER" id="PTHR33361">
    <property type="entry name" value="GLR0591 PROTEIN"/>
    <property type="match status" value="1"/>
</dbReference>
<dbReference type="PANTHER" id="PTHR33361:SF16">
    <property type="entry name" value="DUF885 DOMAIN-CONTAINING PROTEIN"/>
    <property type="match status" value="1"/>
</dbReference>
<dbReference type="RefSeq" id="WP_047876941.1">
    <property type="nucleotide sequence ID" value="NZ_LDOT01000001.1"/>
</dbReference>
<evidence type="ECO:0000313" key="2">
    <source>
        <dbReference type="Proteomes" id="UP000036097"/>
    </source>
</evidence>
<comment type="caution">
    <text evidence="1">The sequence shown here is derived from an EMBL/GenBank/DDBJ whole genome shotgun (WGS) entry which is preliminary data.</text>
</comment>
<accession>A0A0J1HDD2</accession>
<reference evidence="1 2" key="1">
    <citation type="submission" date="2015-05" db="EMBL/GenBank/DDBJ databases">
        <title>Photobacterium galathea sp. nov.</title>
        <authorList>
            <person name="Machado H."/>
            <person name="Gram L."/>
        </authorList>
    </citation>
    <scope>NUCLEOTIDE SEQUENCE [LARGE SCALE GENOMIC DNA]</scope>
    <source>
        <strain evidence="1 2">CGMCC 1.12159</strain>
    </source>
</reference>
<organism evidence="1 2">
    <name type="scientific">Photobacterium aquae</name>
    <dbReference type="NCBI Taxonomy" id="1195763"/>
    <lineage>
        <taxon>Bacteria</taxon>
        <taxon>Pseudomonadati</taxon>
        <taxon>Pseudomonadota</taxon>
        <taxon>Gammaproteobacteria</taxon>
        <taxon>Vibrionales</taxon>
        <taxon>Vibrionaceae</taxon>
        <taxon>Photobacterium</taxon>
    </lineage>
</organism>
<dbReference type="OrthoDB" id="9769898at2"/>
<dbReference type="PATRIC" id="fig|1195763.3.peg.185"/>
<dbReference type="EMBL" id="LDOT01000001">
    <property type="protein sequence ID" value="KLV09653.1"/>
    <property type="molecule type" value="Genomic_DNA"/>
</dbReference>
<name>A0A0J1HDD2_9GAMM</name>
<dbReference type="STRING" id="1195763.ABT56_00825"/>
<dbReference type="AlphaFoldDB" id="A0A0J1HDD2"/>
<dbReference type="Proteomes" id="UP000036097">
    <property type="component" value="Unassembled WGS sequence"/>
</dbReference>
<proteinExistence type="predicted"/>
<dbReference type="InterPro" id="IPR010281">
    <property type="entry name" value="DUF885"/>
</dbReference>
<gene>
    <name evidence="1" type="ORF">ABT56_00825</name>
</gene>